<gene>
    <name evidence="1" type="ORF">H9942_02155</name>
</gene>
<dbReference type="AlphaFoldDB" id="A0A9D2LXA2"/>
<accession>A0A9D2LXA2</accession>
<reference evidence="1" key="1">
    <citation type="journal article" date="2021" name="PeerJ">
        <title>Extensive microbial diversity within the chicken gut microbiome revealed by metagenomics and culture.</title>
        <authorList>
            <person name="Gilroy R."/>
            <person name="Ravi A."/>
            <person name="Getino M."/>
            <person name="Pursley I."/>
            <person name="Horton D.L."/>
            <person name="Alikhan N.F."/>
            <person name="Baker D."/>
            <person name="Gharbi K."/>
            <person name="Hall N."/>
            <person name="Watson M."/>
            <person name="Adriaenssens E.M."/>
            <person name="Foster-Nyarko E."/>
            <person name="Jarju S."/>
            <person name="Secka A."/>
            <person name="Antonio M."/>
            <person name="Oren A."/>
            <person name="Chaudhuri R.R."/>
            <person name="La Ragione R."/>
            <person name="Hildebrand F."/>
            <person name="Pallen M.J."/>
        </authorList>
    </citation>
    <scope>NUCLEOTIDE SEQUENCE</scope>
    <source>
        <strain evidence="1">ChiBcolR8-3208</strain>
    </source>
</reference>
<sequence>MPDLSLPALAERLGLTSEDIQPNAGVIAYAPWDNTNIIQKNQEFYNPDAANIAKDCTPELDFIHYACPLSCISSRAESTACLCATI</sequence>
<dbReference type="Proteomes" id="UP000824214">
    <property type="component" value="Unassembled WGS sequence"/>
</dbReference>
<protein>
    <submittedName>
        <fullName evidence="1">Uncharacterized protein</fullName>
    </submittedName>
</protein>
<evidence type="ECO:0000313" key="1">
    <source>
        <dbReference type="EMBL" id="HJB36856.1"/>
    </source>
</evidence>
<proteinExistence type="predicted"/>
<comment type="caution">
    <text evidence="1">The sequence shown here is derived from an EMBL/GenBank/DDBJ whole genome shotgun (WGS) entry which is preliminary data.</text>
</comment>
<reference evidence="1" key="2">
    <citation type="submission" date="2021-04" db="EMBL/GenBank/DDBJ databases">
        <authorList>
            <person name="Gilroy R."/>
        </authorList>
    </citation>
    <scope>NUCLEOTIDE SEQUENCE</scope>
    <source>
        <strain evidence="1">ChiBcolR8-3208</strain>
    </source>
</reference>
<name>A0A9D2LXA2_9FIRM</name>
<evidence type="ECO:0000313" key="2">
    <source>
        <dbReference type="Proteomes" id="UP000824214"/>
    </source>
</evidence>
<organism evidence="1 2">
    <name type="scientific">Candidatus Acutalibacter ornithocaccae</name>
    <dbReference type="NCBI Taxonomy" id="2838416"/>
    <lineage>
        <taxon>Bacteria</taxon>
        <taxon>Bacillati</taxon>
        <taxon>Bacillota</taxon>
        <taxon>Clostridia</taxon>
        <taxon>Eubacteriales</taxon>
        <taxon>Acutalibacteraceae</taxon>
        <taxon>Acutalibacter</taxon>
    </lineage>
</organism>
<dbReference type="EMBL" id="DWXZ01000036">
    <property type="protein sequence ID" value="HJB36856.1"/>
    <property type="molecule type" value="Genomic_DNA"/>
</dbReference>